<dbReference type="PANTHER" id="PTHR13194:SF19">
    <property type="entry name" value="NAD(P)-BINDING ROSSMANN-FOLD SUPERFAMILY PROTEIN"/>
    <property type="match status" value="1"/>
</dbReference>
<keyword evidence="5" id="KW-1185">Reference proteome</keyword>
<evidence type="ECO:0000313" key="5">
    <source>
        <dbReference type="Proteomes" id="UP000001294"/>
    </source>
</evidence>
<accession>B6QS66</accession>
<feature type="compositionally biased region" description="Basic and acidic residues" evidence="2">
    <location>
        <begin position="219"/>
        <end position="235"/>
    </location>
</feature>
<dbReference type="Pfam" id="PF08547">
    <property type="entry name" value="CIA30"/>
    <property type="match status" value="1"/>
</dbReference>
<organism evidence="4 5">
    <name type="scientific">Talaromyces marneffei (strain ATCC 18224 / CBS 334.59 / QM 7333)</name>
    <name type="common">Penicillium marneffei</name>
    <dbReference type="NCBI Taxonomy" id="441960"/>
    <lineage>
        <taxon>Eukaryota</taxon>
        <taxon>Fungi</taxon>
        <taxon>Dikarya</taxon>
        <taxon>Ascomycota</taxon>
        <taxon>Pezizomycotina</taxon>
        <taxon>Eurotiomycetes</taxon>
        <taxon>Eurotiomycetidae</taxon>
        <taxon>Eurotiales</taxon>
        <taxon>Trichocomaceae</taxon>
        <taxon>Talaromyces</taxon>
        <taxon>Talaromyces sect. Talaromyces</taxon>
    </lineage>
</organism>
<dbReference type="PhylomeDB" id="B6QS66"/>
<dbReference type="VEuPathDB" id="FungiDB:PMAA_048870"/>
<dbReference type="InterPro" id="IPR039131">
    <property type="entry name" value="NDUFAF1"/>
</dbReference>
<dbReference type="InterPro" id="IPR013857">
    <property type="entry name" value="NADH-UbQ_OxRdtase-assoc_prot30"/>
</dbReference>
<dbReference type="AlphaFoldDB" id="B6QS66"/>
<dbReference type="STRING" id="441960.B6QS66"/>
<dbReference type="Proteomes" id="UP000001294">
    <property type="component" value="Unassembled WGS sequence"/>
</dbReference>
<reference evidence="5" key="1">
    <citation type="journal article" date="2015" name="Genome Announc.">
        <title>Genome sequence of the AIDS-associated pathogen Penicillium marneffei (ATCC18224) and its near taxonomic relative Talaromyces stipitatus (ATCC10500).</title>
        <authorList>
            <person name="Nierman W.C."/>
            <person name="Fedorova-Abrams N.D."/>
            <person name="Andrianopoulos A."/>
        </authorList>
    </citation>
    <scope>NUCLEOTIDE SEQUENCE [LARGE SCALE GENOMIC DNA]</scope>
    <source>
        <strain evidence="5">ATCC 18224 / CBS 334.59 / QM 7333</strain>
    </source>
</reference>
<gene>
    <name evidence="4" type="ORF">PMAA_048870</name>
</gene>
<dbReference type="PANTHER" id="PTHR13194">
    <property type="entry name" value="COMPLEX I INTERMEDIATE-ASSOCIATED PROTEIN 30"/>
    <property type="match status" value="1"/>
</dbReference>
<evidence type="ECO:0000259" key="3">
    <source>
        <dbReference type="Pfam" id="PF08547"/>
    </source>
</evidence>
<name>B6QS66_TALMQ</name>
<sequence>MAFTCRKCLFGGEAPWSKQDWTSCDDRIRGGSSTSQISIKPSTVHHPSTPAYSSSAFFHGHLDITTLGGAGFASQRNTTNTLGWHLEKFDGLELIIGKSDGKRYSFILKDEMLPKRPDGREQSSLNWEFEFVVPSPKEGEEGMRAGTVLRVKWCDFVPTYRGKPKEGLSRRIAANNIKRVTLMMRSFFGMQSGDFEVEVKSIAAFKEGDQVDGAAPVRQDGEDMTEKLREQEQREQPPPAESMVSKTTKEADEPKRPHLRGRAKNPILRFLSSCCGF</sequence>
<evidence type="ECO:0000256" key="1">
    <source>
        <dbReference type="ARBA" id="ARBA00007884"/>
    </source>
</evidence>
<proteinExistence type="inferred from homology"/>
<feature type="compositionally biased region" description="Basic and acidic residues" evidence="2">
    <location>
        <begin position="247"/>
        <end position="256"/>
    </location>
</feature>
<evidence type="ECO:0000256" key="2">
    <source>
        <dbReference type="SAM" id="MobiDB-lite"/>
    </source>
</evidence>
<dbReference type="GO" id="GO:0051082">
    <property type="term" value="F:unfolded protein binding"/>
    <property type="evidence" value="ECO:0007669"/>
    <property type="project" value="TreeGrafter"/>
</dbReference>
<dbReference type="HOGENOM" id="CLU_059028_3_1_1"/>
<dbReference type="GO" id="GO:0010257">
    <property type="term" value="P:NADH dehydrogenase complex assembly"/>
    <property type="evidence" value="ECO:0007669"/>
    <property type="project" value="TreeGrafter"/>
</dbReference>
<dbReference type="SUPFAM" id="SSF49785">
    <property type="entry name" value="Galactose-binding domain-like"/>
    <property type="match status" value="1"/>
</dbReference>
<protein>
    <recommendedName>
        <fullName evidence="3">NADH:ubiquinone oxidoreductase intermediate-associated protein 30 domain-containing protein</fullName>
    </recommendedName>
</protein>
<evidence type="ECO:0000313" key="4">
    <source>
        <dbReference type="EMBL" id="EEA21084.1"/>
    </source>
</evidence>
<feature type="domain" description="NADH:ubiquinone oxidoreductase intermediate-associated protein 30" evidence="3">
    <location>
        <begin position="17"/>
        <end position="199"/>
    </location>
</feature>
<feature type="region of interest" description="Disordered" evidence="2">
    <location>
        <begin position="211"/>
        <end position="264"/>
    </location>
</feature>
<dbReference type="OrthoDB" id="4226926at2759"/>
<dbReference type="InterPro" id="IPR008979">
    <property type="entry name" value="Galactose-bd-like_sf"/>
</dbReference>
<comment type="similarity">
    <text evidence="1">Belongs to the CIA30 family.</text>
</comment>
<dbReference type="EMBL" id="DS995904">
    <property type="protein sequence ID" value="EEA21084.1"/>
    <property type="molecule type" value="Genomic_DNA"/>
</dbReference>